<dbReference type="Proteomes" id="UP000054928">
    <property type="component" value="Unassembled WGS sequence"/>
</dbReference>
<dbReference type="AlphaFoldDB" id="A0A0P1B1X1"/>
<protein>
    <submittedName>
        <fullName evidence="1">Uncharacterized protein</fullName>
    </submittedName>
</protein>
<sequence>MLSAIETRSASFVIKSFCLFFQQACHLRISAQHRLWVADGGNAVKHLKHQHWKSAISFTDQISSKR</sequence>
<proteinExistence type="predicted"/>
<dbReference type="EMBL" id="CCYD01003042">
    <property type="protein sequence ID" value="CEG48733.1"/>
    <property type="molecule type" value="Genomic_DNA"/>
</dbReference>
<accession>A0A0P1B1X1</accession>
<dbReference type="RefSeq" id="XP_024585102.1">
    <property type="nucleotide sequence ID" value="XM_024719843.2"/>
</dbReference>
<evidence type="ECO:0000313" key="1">
    <source>
        <dbReference type="EMBL" id="CEG48733.1"/>
    </source>
</evidence>
<organism evidence="1 2">
    <name type="scientific">Plasmopara halstedii</name>
    <name type="common">Downy mildew of sunflower</name>
    <dbReference type="NCBI Taxonomy" id="4781"/>
    <lineage>
        <taxon>Eukaryota</taxon>
        <taxon>Sar</taxon>
        <taxon>Stramenopiles</taxon>
        <taxon>Oomycota</taxon>
        <taxon>Peronosporomycetes</taxon>
        <taxon>Peronosporales</taxon>
        <taxon>Peronosporaceae</taxon>
        <taxon>Plasmopara</taxon>
    </lineage>
</organism>
<dbReference type="GeneID" id="36410204"/>
<evidence type="ECO:0000313" key="2">
    <source>
        <dbReference type="Proteomes" id="UP000054928"/>
    </source>
</evidence>
<reference evidence="2" key="1">
    <citation type="submission" date="2014-09" db="EMBL/GenBank/DDBJ databases">
        <authorList>
            <person name="Sharma Rahul"/>
            <person name="Thines Marco"/>
        </authorList>
    </citation>
    <scope>NUCLEOTIDE SEQUENCE [LARGE SCALE GENOMIC DNA]</scope>
</reference>
<name>A0A0P1B1X1_PLAHL</name>
<keyword evidence="2" id="KW-1185">Reference proteome</keyword>